<dbReference type="PANTHER" id="PTHR43827:SF3">
    <property type="entry name" value="NADP-DEPENDENT OXIDOREDUCTASE DOMAIN-CONTAINING PROTEIN"/>
    <property type="match status" value="1"/>
</dbReference>
<protein>
    <submittedName>
        <fullName evidence="9">2,5-didehydrogluconate reductase DkgB</fullName>
        <ecNumber evidence="9">1.1.1.346</ecNumber>
    </submittedName>
</protein>
<comment type="caution">
    <text evidence="9">The sequence shown here is derived from an EMBL/GenBank/DDBJ whole genome shotgun (WGS) entry which is preliminary data.</text>
</comment>
<evidence type="ECO:0000256" key="7">
    <source>
        <dbReference type="PIRSR" id="PIRSR000097-3"/>
    </source>
</evidence>
<dbReference type="OrthoDB" id="9804790at2"/>
<dbReference type="PRINTS" id="PR00069">
    <property type="entry name" value="ALDKETRDTASE"/>
</dbReference>
<comment type="catalytic activity">
    <reaction evidence="4">
        <text>hydroxyacetone + NADP(+) = methylglyoxal + NADPH + H(+)</text>
        <dbReference type="Rhea" id="RHEA:27986"/>
        <dbReference type="ChEBI" id="CHEBI:15378"/>
        <dbReference type="ChEBI" id="CHEBI:17158"/>
        <dbReference type="ChEBI" id="CHEBI:27957"/>
        <dbReference type="ChEBI" id="CHEBI:57783"/>
        <dbReference type="ChEBI" id="CHEBI:58349"/>
    </reaction>
</comment>
<reference evidence="9 10" key="1">
    <citation type="submission" date="2018-09" db="EMBL/GenBank/DDBJ databases">
        <title>Alcanivorax profundi sp. nov., isolated from 1000 m-depth seawater of the Mariana Trench.</title>
        <authorList>
            <person name="Liu J."/>
        </authorList>
    </citation>
    <scope>NUCLEOTIDE SEQUENCE [LARGE SCALE GENOMIC DNA]</scope>
    <source>
        <strain evidence="9 10">MTEO17</strain>
    </source>
</reference>
<feature type="site" description="Lowers pKa of active site Tyr" evidence="7">
    <location>
        <position position="65"/>
    </location>
</feature>
<dbReference type="InterPro" id="IPR023210">
    <property type="entry name" value="NADP_OxRdtase_dom"/>
</dbReference>
<dbReference type="GO" id="GO:0051596">
    <property type="term" value="P:methylglyoxal catabolic process"/>
    <property type="evidence" value="ECO:0007669"/>
    <property type="project" value="TreeGrafter"/>
</dbReference>
<dbReference type="PROSITE" id="PS00062">
    <property type="entry name" value="ALDOKETO_REDUCTASE_2"/>
    <property type="match status" value="1"/>
</dbReference>
<evidence type="ECO:0000313" key="9">
    <source>
        <dbReference type="EMBL" id="RJG19709.1"/>
    </source>
</evidence>
<keyword evidence="3 9" id="KW-0560">Oxidoreductase</keyword>
<proteinExistence type="inferred from homology"/>
<dbReference type="Pfam" id="PF00248">
    <property type="entry name" value="Aldo_ket_red"/>
    <property type="match status" value="1"/>
</dbReference>
<dbReference type="PROSITE" id="PS00798">
    <property type="entry name" value="ALDOKETO_REDUCTASE_1"/>
    <property type="match status" value="1"/>
</dbReference>
<evidence type="ECO:0000256" key="3">
    <source>
        <dbReference type="ARBA" id="ARBA00023002"/>
    </source>
</evidence>
<gene>
    <name evidence="9" type="primary">dkgB</name>
    <name evidence="9" type="ORF">D4A39_02325</name>
</gene>
<name>A0A418Y2F3_9GAMM</name>
<keyword evidence="2" id="KW-0521">NADP</keyword>
<dbReference type="GO" id="GO:1990002">
    <property type="term" value="F:methylglyoxal reductase (NADPH) (acetol producing) activity"/>
    <property type="evidence" value="ECO:0007669"/>
    <property type="project" value="TreeGrafter"/>
</dbReference>
<dbReference type="RefSeq" id="WP_119917423.1">
    <property type="nucleotide sequence ID" value="NZ_QYYA01000001.1"/>
</dbReference>
<feature type="domain" description="NADP-dependent oxidoreductase" evidence="8">
    <location>
        <begin position="7"/>
        <end position="251"/>
    </location>
</feature>
<accession>A0A418Y2F3</accession>
<dbReference type="EC" id="1.1.1.346" evidence="9"/>
<evidence type="ECO:0000259" key="8">
    <source>
        <dbReference type="Pfam" id="PF00248"/>
    </source>
</evidence>
<evidence type="ECO:0000256" key="1">
    <source>
        <dbReference type="ARBA" id="ARBA00007905"/>
    </source>
</evidence>
<dbReference type="InterPro" id="IPR018170">
    <property type="entry name" value="Aldo/ket_reductase_CS"/>
</dbReference>
<dbReference type="Gene3D" id="3.20.20.100">
    <property type="entry name" value="NADP-dependent oxidoreductase domain"/>
    <property type="match status" value="1"/>
</dbReference>
<dbReference type="AlphaFoldDB" id="A0A418Y2F3"/>
<feature type="binding site" evidence="6">
    <location>
        <position position="98"/>
    </location>
    <ligand>
        <name>substrate</name>
    </ligand>
</feature>
<dbReference type="InterPro" id="IPR036812">
    <property type="entry name" value="NAD(P)_OxRdtase_dom_sf"/>
</dbReference>
<keyword evidence="10" id="KW-1185">Reference proteome</keyword>
<comment type="similarity">
    <text evidence="1">Belongs to the aldo/keto reductase family.</text>
</comment>
<dbReference type="InterPro" id="IPR020471">
    <property type="entry name" value="AKR"/>
</dbReference>
<evidence type="ECO:0000313" key="10">
    <source>
        <dbReference type="Proteomes" id="UP000283734"/>
    </source>
</evidence>
<organism evidence="9 10">
    <name type="scientific">Alcanivorax profundi</name>
    <dbReference type="NCBI Taxonomy" id="2338368"/>
    <lineage>
        <taxon>Bacteria</taxon>
        <taxon>Pseudomonadati</taxon>
        <taxon>Pseudomonadota</taxon>
        <taxon>Gammaproteobacteria</taxon>
        <taxon>Oceanospirillales</taxon>
        <taxon>Alcanivoracaceae</taxon>
        <taxon>Alcanivorax</taxon>
    </lineage>
</organism>
<dbReference type="SUPFAM" id="SSF51430">
    <property type="entry name" value="NAD(P)-linked oxidoreductase"/>
    <property type="match status" value="1"/>
</dbReference>
<evidence type="ECO:0000256" key="6">
    <source>
        <dbReference type="PIRSR" id="PIRSR000097-2"/>
    </source>
</evidence>
<dbReference type="EMBL" id="QYYA01000001">
    <property type="protein sequence ID" value="RJG19709.1"/>
    <property type="molecule type" value="Genomic_DNA"/>
</dbReference>
<evidence type="ECO:0000256" key="2">
    <source>
        <dbReference type="ARBA" id="ARBA00022857"/>
    </source>
</evidence>
<dbReference type="NCBIfam" id="NF008377">
    <property type="entry name" value="PRK11172.1"/>
    <property type="match status" value="1"/>
</dbReference>
<feature type="active site" description="Proton donor" evidence="5">
    <location>
        <position position="40"/>
    </location>
</feature>
<dbReference type="Proteomes" id="UP000283734">
    <property type="component" value="Unassembled WGS sequence"/>
</dbReference>
<sequence>MQQIPPLGFGTFRLEHNVAYRSVKMALEAGYRHIDTAQIYGNEREVGQAIKDSERPRDEIFVTTKVWTDNLTQERFILSVEDSLEKLQMAQVDLLLIHWPTANNASLRIALEQLIRAKEKGYSRHIGVSNFTIANMETALQVMPASEIFTNQVEVHPYLTNQRLLHWCKRNGIHVTGYMPFAVGKVLNDATIGGIAQKHGVSPATVVLGWELQQGLATIPSSTRRENMASNLDASRLVLSQDEMAAITHLNNNDRQADPDFAPDWDA</sequence>
<dbReference type="PIRSF" id="PIRSF000097">
    <property type="entry name" value="AKR"/>
    <property type="match status" value="1"/>
</dbReference>
<evidence type="ECO:0000256" key="4">
    <source>
        <dbReference type="ARBA" id="ARBA00049445"/>
    </source>
</evidence>
<dbReference type="FunFam" id="3.20.20.100:FF:000002">
    <property type="entry name" value="2,5-diketo-D-gluconic acid reductase A"/>
    <property type="match status" value="1"/>
</dbReference>
<evidence type="ECO:0000256" key="5">
    <source>
        <dbReference type="PIRSR" id="PIRSR000097-1"/>
    </source>
</evidence>
<dbReference type="PANTHER" id="PTHR43827">
    <property type="entry name" value="2,5-DIKETO-D-GLUCONIC ACID REDUCTASE"/>
    <property type="match status" value="1"/>
</dbReference>